<dbReference type="GO" id="GO:0140359">
    <property type="term" value="F:ABC-type transporter activity"/>
    <property type="evidence" value="ECO:0007669"/>
    <property type="project" value="InterPro"/>
</dbReference>
<feature type="transmembrane region" description="Helical" evidence="5">
    <location>
        <begin position="20"/>
        <end position="45"/>
    </location>
</feature>
<keyword evidence="5" id="KW-0812">Transmembrane</keyword>
<dbReference type="Proteomes" id="UP000492821">
    <property type="component" value="Unassembled WGS sequence"/>
</dbReference>
<evidence type="ECO:0000256" key="3">
    <source>
        <dbReference type="ARBA" id="ARBA00022741"/>
    </source>
</evidence>
<protein>
    <submittedName>
        <fullName evidence="8">ABC transporter domain-containing protein</fullName>
    </submittedName>
</protein>
<reference evidence="7" key="1">
    <citation type="journal article" date="2013" name="Genetics">
        <title>The draft genome and transcriptome of Panagrellus redivivus are shaped by the harsh demands of a free-living lifestyle.</title>
        <authorList>
            <person name="Srinivasan J."/>
            <person name="Dillman A.R."/>
            <person name="Macchietto M.G."/>
            <person name="Heikkinen L."/>
            <person name="Lakso M."/>
            <person name="Fracchia K.M."/>
            <person name="Antoshechkin I."/>
            <person name="Mortazavi A."/>
            <person name="Wong G."/>
            <person name="Sternberg P.W."/>
        </authorList>
    </citation>
    <scope>NUCLEOTIDE SEQUENCE [LARGE SCALE GENOMIC DNA]</scope>
    <source>
        <strain evidence="7">MT8872</strain>
    </source>
</reference>
<organism evidence="7 8">
    <name type="scientific">Panagrellus redivivus</name>
    <name type="common">Microworm</name>
    <dbReference type="NCBI Taxonomy" id="6233"/>
    <lineage>
        <taxon>Eukaryota</taxon>
        <taxon>Metazoa</taxon>
        <taxon>Ecdysozoa</taxon>
        <taxon>Nematoda</taxon>
        <taxon>Chromadorea</taxon>
        <taxon>Rhabditida</taxon>
        <taxon>Tylenchina</taxon>
        <taxon>Panagrolaimomorpha</taxon>
        <taxon>Panagrolaimoidea</taxon>
        <taxon>Panagrolaimidae</taxon>
        <taxon>Panagrellus</taxon>
    </lineage>
</organism>
<dbReference type="Pfam" id="PF00005">
    <property type="entry name" value="ABC_tran"/>
    <property type="match status" value="1"/>
</dbReference>
<keyword evidence="2" id="KW-0677">Repeat</keyword>
<sequence length="628" mass="69114">MSAPTTLSLLFLKDIRMTYRHIPTAIILGLLIIGFTPLLWISLYFANVAANNVGQVLMVDNGNAVLKLRDTPFGYHLTGTEVVEVEAAELPVHRDKIIPADCPSELLESSMEEDRGRFPPYFEMEITSKRPEIEVSKLVKKWPNGELALKGVSLKAFRGQVTALLGPNGAGKSTIFGCLAGFIKPSAGIIRISGEPPGAASGITNIGYCPQWNPLFSYLTVSEHLNFYGSIKTGDNVVKDDVEEVLRLTDLTADRHRKVHNLTAGQKRKLSVGIALIGNCRVLLLDEPTAGMDLAGRKIMIDIIERVKTNKAVLLTTHYMDDADYLSDKIMIMAKGEMVCNGSVDFLRARFGTGIMMTIEFSQSSDEDDSNPGRFYRMAAEVLNAVLVHCDGARMDGPVGPRFNLILPHGSQRTFPDMFADLESRKEELCIEGFELRVNKLEQVFLKVTDVVDALKEDVVSIEEQVKQFIETLRYAHPRPSTMHGGHIGTPQGAKPHRYSAEARDDRLGGRASAAVNNELEAVREALRREKRRPSWKLAVTMAVIGLCIGFAAGAMFDNAFNECVDRSPGIKRAAIVGTDGSVWARSNGANEFRVTVLIAVFEGESSACTKARSCVENLEQYLNKTGY</sequence>
<evidence type="ECO:0000256" key="2">
    <source>
        <dbReference type="ARBA" id="ARBA00022737"/>
    </source>
</evidence>
<dbReference type="AlphaFoldDB" id="A0A7E4W3P4"/>
<dbReference type="GO" id="GO:0016887">
    <property type="term" value="F:ATP hydrolysis activity"/>
    <property type="evidence" value="ECO:0007669"/>
    <property type="project" value="InterPro"/>
</dbReference>
<dbReference type="SMART" id="SM00382">
    <property type="entry name" value="AAA"/>
    <property type="match status" value="1"/>
</dbReference>
<dbReference type="PROSITE" id="PS50893">
    <property type="entry name" value="ABC_TRANSPORTER_2"/>
    <property type="match status" value="1"/>
</dbReference>
<keyword evidence="1" id="KW-0813">Transport</keyword>
<dbReference type="InterPro" id="IPR027417">
    <property type="entry name" value="P-loop_NTPase"/>
</dbReference>
<keyword evidence="5" id="KW-0472">Membrane</keyword>
<dbReference type="WBParaSite" id="Pan_g5934.t1">
    <property type="protein sequence ID" value="Pan_g5934.t1"/>
    <property type="gene ID" value="Pan_g5934"/>
</dbReference>
<reference evidence="8" key="2">
    <citation type="submission" date="2020-10" db="UniProtKB">
        <authorList>
            <consortium name="WormBaseParasite"/>
        </authorList>
    </citation>
    <scope>IDENTIFICATION</scope>
</reference>
<evidence type="ECO:0000256" key="1">
    <source>
        <dbReference type="ARBA" id="ARBA00022448"/>
    </source>
</evidence>
<dbReference type="Gene3D" id="3.40.50.300">
    <property type="entry name" value="P-loop containing nucleotide triphosphate hydrolases"/>
    <property type="match status" value="1"/>
</dbReference>
<keyword evidence="5" id="KW-1133">Transmembrane helix</keyword>
<dbReference type="InterPro" id="IPR003439">
    <property type="entry name" value="ABC_transporter-like_ATP-bd"/>
</dbReference>
<evidence type="ECO:0000256" key="5">
    <source>
        <dbReference type="SAM" id="Phobius"/>
    </source>
</evidence>
<feature type="domain" description="ABC transporter" evidence="6">
    <location>
        <begin position="133"/>
        <end position="360"/>
    </location>
</feature>
<dbReference type="PANTHER" id="PTHR19229">
    <property type="entry name" value="ATP-BINDING CASSETTE TRANSPORTER SUBFAMILY A ABCA"/>
    <property type="match status" value="1"/>
</dbReference>
<dbReference type="InterPro" id="IPR026082">
    <property type="entry name" value="ABCA"/>
</dbReference>
<keyword evidence="3" id="KW-0547">Nucleotide-binding</keyword>
<evidence type="ECO:0000259" key="6">
    <source>
        <dbReference type="PROSITE" id="PS50893"/>
    </source>
</evidence>
<dbReference type="GO" id="GO:0005524">
    <property type="term" value="F:ATP binding"/>
    <property type="evidence" value="ECO:0007669"/>
    <property type="project" value="UniProtKB-KW"/>
</dbReference>
<proteinExistence type="predicted"/>
<dbReference type="GO" id="GO:0005319">
    <property type="term" value="F:lipid transporter activity"/>
    <property type="evidence" value="ECO:0007669"/>
    <property type="project" value="TreeGrafter"/>
</dbReference>
<evidence type="ECO:0000313" key="8">
    <source>
        <dbReference type="WBParaSite" id="Pan_g5934.t1"/>
    </source>
</evidence>
<keyword evidence="7" id="KW-1185">Reference proteome</keyword>
<feature type="transmembrane region" description="Helical" evidence="5">
    <location>
        <begin position="538"/>
        <end position="557"/>
    </location>
</feature>
<dbReference type="CDD" id="cd03263">
    <property type="entry name" value="ABC_subfamily_A"/>
    <property type="match status" value="1"/>
</dbReference>
<evidence type="ECO:0000313" key="7">
    <source>
        <dbReference type="Proteomes" id="UP000492821"/>
    </source>
</evidence>
<keyword evidence="4" id="KW-0067">ATP-binding</keyword>
<name>A0A7E4W3P4_PANRE</name>
<dbReference type="SUPFAM" id="SSF52540">
    <property type="entry name" value="P-loop containing nucleoside triphosphate hydrolases"/>
    <property type="match status" value="1"/>
</dbReference>
<accession>A0A7E4W3P4</accession>
<dbReference type="PANTHER" id="PTHR19229:SF36">
    <property type="entry name" value="ATP-BINDING CASSETTE SUB-FAMILY A MEMBER 2"/>
    <property type="match status" value="1"/>
</dbReference>
<dbReference type="GO" id="GO:0016020">
    <property type="term" value="C:membrane"/>
    <property type="evidence" value="ECO:0007669"/>
    <property type="project" value="InterPro"/>
</dbReference>
<dbReference type="InterPro" id="IPR003593">
    <property type="entry name" value="AAA+_ATPase"/>
</dbReference>
<evidence type="ECO:0000256" key="4">
    <source>
        <dbReference type="ARBA" id="ARBA00022840"/>
    </source>
</evidence>